<dbReference type="Pfam" id="PF13660">
    <property type="entry name" value="DUF4147"/>
    <property type="match status" value="1"/>
</dbReference>
<feature type="domain" description="MOFRL" evidence="10">
    <location>
        <begin position="359"/>
        <end position="476"/>
    </location>
</feature>
<keyword evidence="9" id="KW-0472">Membrane</keyword>
<keyword evidence="8" id="KW-0067">ATP-binding</keyword>
<evidence type="ECO:0000256" key="5">
    <source>
        <dbReference type="ARBA" id="ARBA00022679"/>
    </source>
</evidence>
<feature type="transmembrane region" description="Helical" evidence="9">
    <location>
        <begin position="15"/>
        <end position="34"/>
    </location>
</feature>
<evidence type="ECO:0000256" key="8">
    <source>
        <dbReference type="ARBA" id="ARBA00022840"/>
    </source>
</evidence>
<dbReference type="PANTHER" id="PTHR12227:SF0">
    <property type="entry name" value="GLYCERATE KINASE"/>
    <property type="match status" value="1"/>
</dbReference>
<evidence type="ECO:0000313" key="14">
    <source>
        <dbReference type="Proteomes" id="UP000274756"/>
    </source>
</evidence>
<dbReference type="STRING" id="318479.A0A158Q572"/>
<comment type="catalytic activity">
    <reaction evidence="1">
        <text>(R)-glycerate + ATP = (2R)-3-phosphoglycerate + ADP + H(+)</text>
        <dbReference type="Rhea" id="RHEA:23516"/>
        <dbReference type="ChEBI" id="CHEBI:15378"/>
        <dbReference type="ChEBI" id="CHEBI:16659"/>
        <dbReference type="ChEBI" id="CHEBI:30616"/>
        <dbReference type="ChEBI" id="CHEBI:58272"/>
        <dbReference type="ChEBI" id="CHEBI:456216"/>
        <dbReference type="EC" id="2.7.1.31"/>
    </reaction>
</comment>
<evidence type="ECO:0000256" key="1">
    <source>
        <dbReference type="ARBA" id="ARBA00000694"/>
    </source>
</evidence>
<accession>A0A158Q572</accession>
<evidence type="ECO:0000256" key="2">
    <source>
        <dbReference type="ARBA" id="ARBA00005393"/>
    </source>
</evidence>
<dbReference type="Gene3D" id="3.40.50.10180">
    <property type="entry name" value="Glycerate kinase, MOFRL-like N-terminal domain"/>
    <property type="match status" value="1"/>
</dbReference>
<keyword evidence="9" id="KW-1133">Transmembrane helix</keyword>
<dbReference type="WBParaSite" id="DME_0000666501-mRNA-1">
    <property type="protein sequence ID" value="DME_0000666501-mRNA-1"/>
    <property type="gene ID" value="DME_0000666501"/>
</dbReference>
<evidence type="ECO:0000256" key="4">
    <source>
        <dbReference type="ARBA" id="ARBA00020720"/>
    </source>
</evidence>
<dbReference type="Gene3D" id="3.40.1480.10">
    <property type="entry name" value="MOFRL domain"/>
    <property type="match status" value="1"/>
</dbReference>
<dbReference type="InterPro" id="IPR039760">
    <property type="entry name" value="MOFRL_protein"/>
</dbReference>
<comment type="similarity">
    <text evidence="2">Belongs to the glycerate kinase type-2 family.</text>
</comment>
<dbReference type="Proteomes" id="UP000038040">
    <property type="component" value="Unplaced"/>
</dbReference>
<organism evidence="13 15">
    <name type="scientific">Dracunculus medinensis</name>
    <name type="common">Guinea worm</name>
    <dbReference type="NCBI Taxonomy" id="318479"/>
    <lineage>
        <taxon>Eukaryota</taxon>
        <taxon>Metazoa</taxon>
        <taxon>Ecdysozoa</taxon>
        <taxon>Nematoda</taxon>
        <taxon>Chromadorea</taxon>
        <taxon>Rhabditida</taxon>
        <taxon>Spirurina</taxon>
        <taxon>Dracunculoidea</taxon>
        <taxon>Dracunculidae</taxon>
        <taxon>Dracunculus</taxon>
    </lineage>
</organism>
<evidence type="ECO:0000259" key="10">
    <source>
        <dbReference type="Pfam" id="PF05161"/>
    </source>
</evidence>
<keyword evidence="6" id="KW-0547">Nucleotide-binding</keyword>
<dbReference type="InterPro" id="IPR037035">
    <property type="entry name" value="GK-like_C_sf"/>
</dbReference>
<feature type="domain" description="MOFRL-associated" evidence="11">
    <location>
        <begin position="20"/>
        <end position="263"/>
    </location>
</feature>
<dbReference type="OrthoDB" id="44918at2759"/>
<dbReference type="SUPFAM" id="SSF82544">
    <property type="entry name" value="GckA/TtuD-like"/>
    <property type="match status" value="1"/>
</dbReference>
<dbReference type="InterPro" id="IPR038614">
    <property type="entry name" value="GK_N_sf"/>
</dbReference>
<keyword evidence="5" id="KW-0808">Transferase</keyword>
<dbReference type="InterPro" id="IPR007835">
    <property type="entry name" value="MOFRL"/>
</dbReference>
<proteinExistence type="inferred from homology"/>
<dbReference type="Proteomes" id="UP000274756">
    <property type="component" value="Unassembled WGS sequence"/>
</dbReference>
<name>A0A158Q572_DRAME</name>
<dbReference type="EC" id="2.7.1.31" evidence="3"/>
<gene>
    <name evidence="12" type="ORF">DME_LOCUS9691</name>
</gene>
<keyword evidence="7" id="KW-0418">Kinase</keyword>
<evidence type="ECO:0000256" key="9">
    <source>
        <dbReference type="SAM" id="Phobius"/>
    </source>
</evidence>
<evidence type="ECO:0000256" key="7">
    <source>
        <dbReference type="ARBA" id="ARBA00022777"/>
    </source>
</evidence>
<dbReference type="AlphaFoldDB" id="A0A158Q572"/>
<dbReference type="PANTHER" id="PTHR12227">
    <property type="entry name" value="GLYCERATE KINASE"/>
    <property type="match status" value="1"/>
</dbReference>
<sequence length="485" mass="53122">MTFMASSTDFPSNQLLGNAALHAFLAAVAAVQPYERVRNILQLKDGKLVFGRRILNVNKNIYLAAFGKAGLGMVQGAEDALGDNIIEGIASVPRGTMKTISKSYHPKTQFFEGATNNLPDNDACLNAAKIELMARKLRSADDIFLVLISGGGSALLPAPVFPITLEEKLQITKLMANHGADIKQLNIVRRALSRLKGGKLAQIANPAKVLSIIISDVIDDRLELIASGPTVLREFSGNDHEPIEILQKLNVLNEIPTNVRNFLSSLDFEPSEKYQGINVLNIIVANNKTAINKIKEILEMNGFVCHIVSTMIDENASNFGYQLAILIETILMDKSGKRRFAAFDIANADLNYPEADQLALIFGGECKVEIIGNGKGGRNQEIVLAAFCKLLELNYVTLLGDFALLSAGTDGQDGPTDAAGAILTKEDLAFVQNDKRWKKNYIDSFLSRNDSYNFWQIFRNGSCHLKTGPTGTNVMDLQILLFKKY</sequence>
<dbReference type="EMBL" id="UYYG01001188">
    <property type="protein sequence ID" value="VDN59718.1"/>
    <property type="molecule type" value="Genomic_DNA"/>
</dbReference>
<dbReference type="GO" id="GO:0008887">
    <property type="term" value="F:glycerate kinase activity"/>
    <property type="evidence" value="ECO:0007669"/>
    <property type="project" value="UniProtKB-EC"/>
</dbReference>
<evidence type="ECO:0000313" key="12">
    <source>
        <dbReference type="EMBL" id="VDN59718.1"/>
    </source>
</evidence>
<dbReference type="InterPro" id="IPR025286">
    <property type="entry name" value="MOFRL_assoc_dom"/>
</dbReference>
<dbReference type="FunFam" id="3.40.50.10180:FF:000001">
    <property type="entry name" value="Glycerate kinase"/>
    <property type="match status" value="1"/>
</dbReference>
<evidence type="ECO:0000259" key="11">
    <source>
        <dbReference type="Pfam" id="PF13660"/>
    </source>
</evidence>
<evidence type="ECO:0000256" key="3">
    <source>
        <dbReference type="ARBA" id="ARBA00012101"/>
    </source>
</evidence>
<protein>
    <recommendedName>
        <fullName evidence="4">Glycerate kinase</fullName>
        <ecNumber evidence="3">2.7.1.31</ecNumber>
    </recommendedName>
</protein>
<dbReference type="GO" id="GO:0005737">
    <property type="term" value="C:cytoplasm"/>
    <property type="evidence" value="ECO:0007669"/>
    <property type="project" value="TreeGrafter"/>
</dbReference>
<dbReference type="GO" id="GO:0005524">
    <property type="term" value="F:ATP binding"/>
    <property type="evidence" value="ECO:0007669"/>
    <property type="project" value="UniProtKB-KW"/>
</dbReference>
<feature type="transmembrane region" description="Helical" evidence="9">
    <location>
        <begin position="143"/>
        <end position="165"/>
    </location>
</feature>
<evidence type="ECO:0000313" key="13">
    <source>
        <dbReference type="Proteomes" id="UP000038040"/>
    </source>
</evidence>
<evidence type="ECO:0000313" key="15">
    <source>
        <dbReference type="WBParaSite" id="DME_0000666501-mRNA-1"/>
    </source>
</evidence>
<reference evidence="15" key="1">
    <citation type="submission" date="2016-04" db="UniProtKB">
        <authorList>
            <consortium name="WormBaseParasite"/>
        </authorList>
    </citation>
    <scope>IDENTIFICATION</scope>
</reference>
<keyword evidence="14" id="KW-1185">Reference proteome</keyword>
<dbReference type="Pfam" id="PF05161">
    <property type="entry name" value="MOFRL"/>
    <property type="match status" value="1"/>
</dbReference>
<keyword evidence="9" id="KW-0812">Transmembrane</keyword>
<evidence type="ECO:0000256" key="6">
    <source>
        <dbReference type="ARBA" id="ARBA00022741"/>
    </source>
</evidence>
<reference evidence="12 14" key="2">
    <citation type="submission" date="2018-11" db="EMBL/GenBank/DDBJ databases">
        <authorList>
            <consortium name="Pathogen Informatics"/>
        </authorList>
    </citation>
    <scope>NUCLEOTIDE SEQUENCE [LARGE SCALE GENOMIC DNA]</scope>
</reference>